<sequence length="30" mass="3280">MPLSFNKGVLIKLVCLANYTVQPMNNGVKS</sequence>
<organism evidence="1">
    <name type="scientific">Arundo donax</name>
    <name type="common">Giant reed</name>
    <name type="synonym">Donax arundinaceus</name>
    <dbReference type="NCBI Taxonomy" id="35708"/>
    <lineage>
        <taxon>Eukaryota</taxon>
        <taxon>Viridiplantae</taxon>
        <taxon>Streptophyta</taxon>
        <taxon>Embryophyta</taxon>
        <taxon>Tracheophyta</taxon>
        <taxon>Spermatophyta</taxon>
        <taxon>Magnoliopsida</taxon>
        <taxon>Liliopsida</taxon>
        <taxon>Poales</taxon>
        <taxon>Poaceae</taxon>
        <taxon>PACMAD clade</taxon>
        <taxon>Arundinoideae</taxon>
        <taxon>Arundineae</taxon>
        <taxon>Arundo</taxon>
    </lineage>
</organism>
<reference evidence="1" key="2">
    <citation type="journal article" date="2015" name="Data Brief">
        <title>Shoot transcriptome of the giant reed, Arundo donax.</title>
        <authorList>
            <person name="Barrero R.A."/>
            <person name="Guerrero F.D."/>
            <person name="Moolhuijzen P."/>
            <person name="Goolsby J.A."/>
            <person name="Tidwell J."/>
            <person name="Bellgard S.E."/>
            <person name="Bellgard M.I."/>
        </authorList>
    </citation>
    <scope>NUCLEOTIDE SEQUENCE</scope>
    <source>
        <tissue evidence="1">Shoot tissue taken approximately 20 cm above the soil surface</tissue>
    </source>
</reference>
<dbReference type="AlphaFoldDB" id="A0A0A9H4H0"/>
<evidence type="ECO:0000313" key="1">
    <source>
        <dbReference type="EMBL" id="JAE27798.1"/>
    </source>
</evidence>
<dbReference type="EMBL" id="GBRH01170098">
    <property type="protein sequence ID" value="JAE27798.1"/>
    <property type="molecule type" value="Transcribed_RNA"/>
</dbReference>
<proteinExistence type="predicted"/>
<reference evidence="1" key="1">
    <citation type="submission" date="2014-09" db="EMBL/GenBank/DDBJ databases">
        <authorList>
            <person name="Magalhaes I.L.F."/>
            <person name="Oliveira U."/>
            <person name="Santos F.R."/>
            <person name="Vidigal T.H.D.A."/>
            <person name="Brescovit A.D."/>
            <person name="Santos A.J."/>
        </authorList>
    </citation>
    <scope>NUCLEOTIDE SEQUENCE</scope>
    <source>
        <tissue evidence="1">Shoot tissue taken approximately 20 cm above the soil surface</tissue>
    </source>
</reference>
<protein>
    <submittedName>
        <fullName evidence="1">Uncharacterized protein</fullName>
    </submittedName>
</protein>
<accession>A0A0A9H4H0</accession>
<name>A0A0A9H4H0_ARUDO</name>